<feature type="transmembrane region" description="Helical" evidence="1">
    <location>
        <begin position="192"/>
        <end position="213"/>
    </location>
</feature>
<reference evidence="2 3" key="1">
    <citation type="submission" date="2016-11" db="EMBL/GenBank/DDBJ databases">
        <authorList>
            <person name="Jaros S."/>
            <person name="Januszkiewicz K."/>
            <person name="Wedrychowicz H."/>
        </authorList>
    </citation>
    <scope>NUCLEOTIDE SEQUENCE [LARGE SCALE GENOMIC DNA]</scope>
    <source>
        <strain evidence="2 3">DSM 6191</strain>
    </source>
</reference>
<accession>A0A1M5ZV29</accession>
<evidence type="ECO:0000313" key="3">
    <source>
        <dbReference type="Proteomes" id="UP000184241"/>
    </source>
</evidence>
<dbReference type="RefSeq" id="WP_073021446.1">
    <property type="nucleotide sequence ID" value="NZ_FQXU01000011.1"/>
</dbReference>
<keyword evidence="1" id="KW-0812">Transmembrane</keyword>
<dbReference type="EMBL" id="FQXU01000011">
    <property type="protein sequence ID" value="SHI28006.1"/>
    <property type="molecule type" value="Genomic_DNA"/>
</dbReference>
<keyword evidence="1" id="KW-0472">Membrane</keyword>
<evidence type="ECO:0000256" key="1">
    <source>
        <dbReference type="SAM" id="Phobius"/>
    </source>
</evidence>
<gene>
    <name evidence="2" type="ORF">SAMN02745941_03429</name>
</gene>
<dbReference type="Proteomes" id="UP000184241">
    <property type="component" value="Unassembled WGS sequence"/>
</dbReference>
<proteinExistence type="predicted"/>
<keyword evidence="1" id="KW-1133">Transmembrane helix</keyword>
<organism evidence="2 3">
    <name type="scientific">Clostridium intestinale DSM 6191</name>
    <dbReference type="NCBI Taxonomy" id="1121320"/>
    <lineage>
        <taxon>Bacteria</taxon>
        <taxon>Bacillati</taxon>
        <taxon>Bacillota</taxon>
        <taxon>Clostridia</taxon>
        <taxon>Eubacteriales</taxon>
        <taxon>Clostridiaceae</taxon>
        <taxon>Clostridium</taxon>
    </lineage>
</organism>
<protein>
    <submittedName>
        <fullName evidence="2">Uncharacterized protein</fullName>
    </submittedName>
</protein>
<dbReference type="AlphaFoldDB" id="A0A1M5ZV29"/>
<sequence>MNDREVLELLNSVEYSEEEIKNLEEKAISRSNSIGEDLYKIKNDRVLRNIAFIELERKIKSYLEKDENIKYKMMVLQSYLEKKIFARYVGDWGGKVAIYMGLLVTNKRIFVFRLDHFYEVLEEYSNDINNLESFTDLWKKCDTISLNFKDGKNVFPRPFEKENKEIFLDMIRYLRESTNAPFVEIKRPKVGVIFWIMAVLALAAFIGIGIDAFKLFMESLRNIP</sequence>
<evidence type="ECO:0000313" key="2">
    <source>
        <dbReference type="EMBL" id="SHI28006.1"/>
    </source>
</evidence>
<name>A0A1M5ZV29_9CLOT</name>